<evidence type="ECO:0000313" key="1">
    <source>
        <dbReference type="EMBL" id="CAE76058.1"/>
    </source>
</evidence>
<protein>
    <submittedName>
        <fullName evidence="1">B1248C03.17 protein</fullName>
    </submittedName>
    <submittedName>
        <fullName evidence="2">B1340F09.3 protein</fullName>
    </submittedName>
</protein>
<reference evidence="3" key="3">
    <citation type="journal article" date="2005" name="Nature">
        <title>The map-based sequence of the rice genome.</title>
        <authorList>
            <consortium name="International rice genome sequencing project (IRGSP)"/>
            <person name="Matsumoto T."/>
            <person name="Wu J."/>
            <person name="Kanamori H."/>
            <person name="Katayose Y."/>
            <person name="Fujisawa M."/>
            <person name="Namiki N."/>
            <person name="Mizuno H."/>
            <person name="Yamamoto K."/>
            <person name="Antonio B.A."/>
            <person name="Baba T."/>
            <person name="Sakata K."/>
            <person name="Nagamura Y."/>
            <person name="Aoki H."/>
            <person name="Arikawa K."/>
            <person name="Arita K."/>
            <person name="Bito T."/>
            <person name="Chiden Y."/>
            <person name="Fujitsuka N."/>
            <person name="Fukunaka R."/>
            <person name="Hamada M."/>
            <person name="Harada C."/>
            <person name="Hayashi A."/>
            <person name="Hijishita S."/>
            <person name="Honda M."/>
            <person name="Hosokawa S."/>
            <person name="Ichikawa Y."/>
            <person name="Idonuma A."/>
            <person name="Iijima M."/>
            <person name="Ikeda M."/>
            <person name="Ikeno M."/>
            <person name="Ito K."/>
            <person name="Ito S."/>
            <person name="Ito T."/>
            <person name="Ito Y."/>
            <person name="Ito Y."/>
            <person name="Iwabuchi A."/>
            <person name="Kamiya K."/>
            <person name="Karasawa W."/>
            <person name="Kurita K."/>
            <person name="Katagiri S."/>
            <person name="Kikuta A."/>
            <person name="Kobayashi H."/>
            <person name="Kobayashi N."/>
            <person name="Machita K."/>
            <person name="Maehara T."/>
            <person name="Masukawa M."/>
            <person name="Mizubayashi T."/>
            <person name="Mukai Y."/>
            <person name="Nagasaki H."/>
            <person name="Nagata Y."/>
            <person name="Naito S."/>
            <person name="Nakashima M."/>
            <person name="Nakama Y."/>
            <person name="Nakamichi Y."/>
            <person name="Nakamura M."/>
            <person name="Meguro A."/>
            <person name="Negishi M."/>
            <person name="Ohta I."/>
            <person name="Ohta T."/>
            <person name="Okamoto M."/>
            <person name="Ono N."/>
            <person name="Saji S."/>
            <person name="Sakaguchi M."/>
            <person name="Sakai K."/>
            <person name="Shibata M."/>
            <person name="Shimokawa T."/>
            <person name="Song J."/>
            <person name="Takazaki Y."/>
            <person name="Terasawa K."/>
            <person name="Tsugane M."/>
            <person name="Tsuji K."/>
            <person name="Ueda S."/>
            <person name="Waki K."/>
            <person name="Yamagata H."/>
            <person name="Yamamoto M."/>
            <person name="Yamamoto S."/>
            <person name="Yamane H."/>
            <person name="Yoshiki S."/>
            <person name="Yoshihara R."/>
            <person name="Yukawa K."/>
            <person name="Zhong H."/>
            <person name="Yano M."/>
            <person name="Yuan Q."/>
            <person name="Ouyang S."/>
            <person name="Liu J."/>
            <person name="Jones K.M."/>
            <person name="Gansberger K."/>
            <person name="Moffat K."/>
            <person name="Hill J."/>
            <person name="Bera J."/>
            <person name="Fadrosh D."/>
            <person name="Jin S."/>
            <person name="Johri S."/>
            <person name="Kim M."/>
            <person name="Overton L."/>
            <person name="Reardon M."/>
            <person name="Tsitrin T."/>
            <person name="Vuong H."/>
            <person name="Weaver B."/>
            <person name="Ciecko A."/>
            <person name="Tallon L."/>
            <person name="Jackson J."/>
            <person name="Pai G."/>
            <person name="Aken S.V."/>
            <person name="Utterback T."/>
            <person name="Reidmuller S."/>
            <person name="Feldblyum T."/>
            <person name="Hsiao J."/>
            <person name="Zismann V."/>
            <person name="Iobst S."/>
            <person name="de Vazeille A.R."/>
            <person name="Buell C.R."/>
            <person name="Ying K."/>
            <person name="Li Y."/>
            <person name="Lu T."/>
            <person name="Huang Y."/>
            <person name="Zhao Q."/>
            <person name="Feng Q."/>
            <person name="Zhang L."/>
            <person name="Zhu J."/>
            <person name="Weng Q."/>
            <person name="Mu J."/>
            <person name="Lu Y."/>
            <person name="Fan D."/>
            <person name="Liu Y."/>
            <person name="Guan J."/>
            <person name="Zhang Y."/>
            <person name="Yu S."/>
            <person name="Liu X."/>
            <person name="Zhang Y."/>
            <person name="Hong G."/>
            <person name="Han B."/>
            <person name="Choisne N."/>
            <person name="Demange N."/>
            <person name="Orjeda G."/>
            <person name="Samain S."/>
            <person name="Cattolico L."/>
            <person name="Pelletier E."/>
            <person name="Couloux A."/>
            <person name="Segurens B."/>
            <person name="Wincker P."/>
            <person name="D'Hont A."/>
            <person name="Scarpelli C."/>
            <person name="Weissenbach J."/>
            <person name="Salanoubat M."/>
            <person name="Quetier F."/>
            <person name="Yu Y."/>
            <person name="Kim H.R."/>
            <person name="Rambo T."/>
            <person name="Currie J."/>
            <person name="Collura K."/>
            <person name="Luo M."/>
            <person name="Yang T."/>
            <person name="Ammiraju J.S.S."/>
            <person name="Engler F."/>
            <person name="Soderlund C."/>
            <person name="Wing R.A."/>
            <person name="Palmer L.E."/>
            <person name="de la Bastide M."/>
            <person name="Spiegel L."/>
            <person name="Nascimento L."/>
            <person name="Zutavern T."/>
            <person name="O'Shaughnessy A."/>
            <person name="Dike S."/>
            <person name="Dedhia N."/>
            <person name="Preston R."/>
            <person name="Balija V."/>
            <person name="McCombie W.R."/>
            <person name="Chow T."/>
            <person name="Chen H."/>
            <person name="Chung M."/>
            <person name="Chen C."/>
            <person name="Shaw J."/>
            <person name="Wu H."/>
            <person name="Hsiao K."/>
            <person name="Chao Y."/>
            <person name="Chu M."/>
            <person name="Cheng C."/>
            <person name="Hour A."/>
            <person name="Lee P."/>
            <person name="Lin S."/>
            <person name="Lin Y."/>
            <person name="Liou J."/>
            <person name="Liu S."/>
            <person name="Hsing Y."/>
            <person name="Raghuvanshi S."/>
            <person name="Mohanty A."/>
            <person name="Bharti A.K."/>
            <person name="Gaur A."/>
            <person name="Gupta V."/>
            <person name="Kumar D."/>
            <person name="Ravi V."/>
            <person name="Vij S."/>
            <person name="Kapur A."/>
            <person name="Khurana P."/>
            <person name="Khurana P."/>
            <person name="Khurana J.P."/>
            <person name="Tyagi A.K."/>
            <person name="Gaikwad K."/>
            <person name="Singh A."/>
            <person name="Dalal V."/>
            <person name="Srivastava S."/>
            <person name="Dixit A."/>
            <person name="Pal A.K."/>
            <person name="Ghazi I.A."/>
            <person name="Yadav M."/>
            <person name="Pandit A."/>
            <person name="Bhargava A."/>
            <person name="Sureshbabu K."/>
            <person name="Batra K."/>
            <person name="Sharma T.R."/>
            <person name="Mohapatra T."/>
            <person name="Singh N.K."/>
            <person name="Messing J."/>
            <person name="Nelson A.B."/>
            <person name="Fuks G."/>
            <person name="Kavchok S."/>
            <person name="Keizer G."/>
            <person name="Linton E."/>
            <person name="Llaca V."/>
            <person name="Song R."/>
            <person name="Tanyolac B."/>
            <person name="Young S."/>
            <person name="Ho-Il K."/>
            <person name="Hahn J.H."/>
            <person name="Sangsakoo G."/>
            <person name="Vanavichit A."/>
            <person name="de Mattos Luiz.A.T."/>
            <person name="Zimmer P.D."/>
            <person name="Malone G."/>
            <person name="Dellagostin O."/>
            <person name="de Oliveira A.C."/>
            <person name="Bevan M."/>
            <person name="Bancroft I."/>
            <person name="Minx P."/>
            <person name="Cordum H."/>
            <person name="Wilson R."/>
            <person name="Cheng Z."/>
            <person name="Jin W."/>
            <person name="Jiang J."/>
            <person name="Leong S.A."/>
            <person name="Iwama H."/>
            <person name="Gojobori T."/>
            <person name="Itoh T."/>
            <person name="Niimura Y."/>
            <person name="Fujii Y."/>
            <person name="Habara T."/>
            <person name="Sakai H."/>
            <person name="Sato Y."/>
            <person name="Wilson G."/>
            <person name="Kumar K."/>
            <person name="McCouch S."/>
            <person name="Juretic N."/>
            <person name="Hoen D."/>
            <person name="Wright S."/>
            <person name="Bruskiewich R."/>
            <person name="Bureau T."/>
            <person name="Miyao A."/>
            <person name="Hirochika H."/>
            <person name="Nishikawa T."/>
            <person name="Kadowaki K."/>
            <person name="Sugiura M."/>
            <person name="Burr B."/>
            <person name="Sasaki T."/>
        </authorList>
    </citation>
    <scope>NUCLEOTIDE SEQUENCE [LARGE SCALE GENOMIC DNA]</scope>
    <source>
        <strain evidence="3">cv. Nipponbare</strain>
    </source>
</reference>
<dbReference type="AlphaFoldDB" id="Q6MW80"/>
<dbReference type="Proteomes" id="UP000000763">
    <property type="component" value="Chromosome 4"/>
</dbReference>
<evidence type="ECO:0000313" key="2">
    <source>
        <dbReference type="EMBL" id="CAE76065.1"/>
    </source>
</evidence>
<reference evidence="3" key="4">
    <citation type="journal article" date="2008" name="Nucleic Acids Res.">
        <title>The rice annotation project database (RAP-DB): 2008 update.</title>
        <authorList>
            <consortium name="The rice annotation project (RAP)"/>
        </authorList>
    </citation>
    <scope>GENOME REANNOTATION</scope>
    <source>
        <strain evidence="3">cv. Nipponbare</strain>
    </source>
</reference>
<gene>
    <name evidence="1" type="ORF">B1248C03.17</name>
    <name evidence="2" type="ORF">B1340F09.3</name>
</gene>
<organism evidence="2 3">
    <name type="scientific">Oryza sativa subsp. japonica</name>
    <name type="common">Rice</name>
    <dbReference type="NCBI Taxonomy" id="39947"/>
    <lineage>
        <taxon>Eukaryota</taxon>
        <taxon>Viridiplantae</taxon>
        <taxon>Streptophyta</taxon>
        <taxon>Embryophyta</taxon>
        <taxon>Tracheophyta</taxon>
        <taxon>Spermatophyta</taxon>
        <taxon>Magnoliopsida</taxon>
        <taxon>Liliopsida</taxon>
        <taxon>Poales</taxon>
        <taxon>Poaceae</taxon>
        <taxon>BOP clade</taxon>
        <taxon>Oryzoideae</taxon>
        <taxon>Oryzeae</taxon>
        <taxon>Oryzinae</taxon>
        <taxon>Oryza</taxon>
        <taxon>Oryza sativa</taxon>
    </lineage>
</organism>
<dbReference type="EMBL" id="BX842608">
    <property type="protein sequence ID" value="CAE76065.1"/>
    <property type="molecule type" value="Genomic_DNA"/>
</dbReference>
<reference evidence="2" key="2">
    <citation type="submission" date="2003-11" db="EMBL/GenBank/DDBJ databases">
        <authorList>
            <person name="Han B."/>
            <person name="Feng Q."/>
            <person name="Huang Y.C."/>
            <person name="Li Y."/>
            <person name="Zhu J.J."/>
            <person name="Zhao Q."/>
            <person name="Hu X."/>
            <person name="Liu Y.L."/>
            <person name="Mu J."/>
            <person name="Yu Z."/>
            <person name="Chen L."/>
            <person name="Fan D.L."/>
            <person name="Weng Q.J."/>
            <person name="Zhang L."/>
            <person name="Lu Y.Q."/>
            <person name="Yu S.L."/>
            <person name="Liu X.H."/>
            <person name="Lu T.T."/>
            <person name="Zhang Y.J."/>
            <person name="Lu Y."/>
            <person name="Li C."/>
            <person name="Li T."/>
            <person name="Zhang Y."/>
            <person name="Hu H."/>
            <person name="Jia P.X."/>
            <person name="Qian Y.M."/>
            <person name="Ying K."/>
            <person name="Zhou B."/>
            <person name="Chen Z.H."/>
            <person name="Hao P."/>
            <person name="Zhang L."/>
            <person name="Wu M."/>
            <person name="Zhang R.Q."/>
            <person name="Guan J.P."/>
            <person name="Fu G."/>
            <person name="Wang S.Y."/>
            <person name="Ren S.X."/>
            <person name="Lv G."/>
            <person name="Lin W."/>
            <person name="Gu W.Q."/>
            <person name="Zhu G.F."/>
            <person name="Tu Y.F."/>
            <person name="Jia J."/>
            <person name="Yin H.F."/>
            <person name="Zhang Y."/>
            <person name="Cai Z."/>
            <person name="Chen J."/>
            <person name="Kang H."/>
            <person name="Chen X.Y."/>
            <person name="Shao C.Y."/>
            <person name="Sun Y."/>
            <person name="Hu Q.P."/>
            <person name="Zhang X.L."/>
            <person name="Zhang W."/>
            <person name="Wang L.J."/>
            <person name="Ding C.W."/>
            <person name="Sheng H.H."/>
            <person name="Gu J.L."/>
            <person name="Chen S.T."/>
            <person name="Ni L."/>
            <person name="Zhu F.H."/>
            <person name="Hong G.F."/>
        </authorList>
    </citation>
    <scope>NUCLEOTIDE SEQUENCE</scope>
</reference>
<evidence type="ECO:0000313" key="3">
    <source>
        <dbReference type="Proteomes" id="UP000000763"/>
    </source>
</evidence>
<reference evidence="2" key="1">
    <citation type="journal article" date="2002" name="Nature">
        <title>Sequence and analysis of rice chromosome 4.</title>
        <authorList>
            <person name="Feng Q."/>
            <person name="Zhang Y."/>
            <person name="Hao P."/>
            <person name="Wang S."/>
            <person name="Fu G."/>
            <person name="Huang Y."/>
            <person name="Li Y."/>
            <person name="Zhu J."/>
            <person name="Liu Y."/>
            <person name="Hu X."/>
            <person name="Jia P."/>
            <person name="Zhang Y."/>
            <person name="Zhao Q."/>
            <person name="Ying K."/>
            <person name="Yu S."/>
            <person name="Tang Y."/>
            <person name="Weng Q."/>
            <person name="Zhang L."/>
            <person name="Lu Y."/>
            <person name="Mu J."/>
            <person name="Lu Y."/>
            <person name="Zhang L.S."/>
            <person name="Yu Z."/>
            <person name="Fan D."/>
            <person name="Liu X."/>
            <person name="Lu T."/>
            <person name="Li C."/>
            <person name="Wu Y."/>
            <person name="Sun T."/>
            <person name="Lei H."/>
            <person name="Li T."/>
            <person name="Hu H."/>
            <person name="Guan J."/>
            <person name="Wu M."/>
            <person name="Zhang R."/>
            <person name="Zhou B."/>
            <person name="Chen Z."/>
            <person name="Chen L."/>
            <person name="Jin Z."/>
            <person name="Wang R."/>
            <person name="Yin H."/>
            <person name="Cai Z."/>
            <person name="Ren S."/>
            <person name="Lv G."/>
            <person name="Gu W."/>
            <person name="Zhu G."/>
            <person name="Tu Y."/>
            <person name="Jia J."/>
            <person name="Zhang Y."/>
            <person name="Chen J."/>
            <person name="Kang H."/>
            <person name="Chen X."/>
            <person name="Shao C."/>
            <person name="Sun Y."/>
            <person name="Hu Q."/>
            <person name="Zhang X."/>
            <person name="Zhang W."/>
            <person name="Wang L."/>
            <person name="Ding C."/>
            <person name="Sheng H."/>
            <person name="Gu J."/>
            <person name="Chen S."/>
            <person name="Ni L."/>
            <person name="Zhu F."/>
            <person name="Chen W."/>
            <person name="Lan L."/>
            <person name="Lai Y."/>
            <person name="Cheng Z."/>
            <person name="Gu M."/>
            <person name="Jiang J."/>
            <person name="Li J."/>
            <person name="Hong G."/>
            <person name="Xue Y."/>
            <person name="Han B."/>
        </authorList>
    </citation>
    <scope>NUCLEOTIDE SEQUENCE</scope>
</reference>
<accession>Q6MW80</accession>
<sequence>MAGKAREQGGEEGEAATMLQRVGISLYIQVTSKMPVLRYGVLN</sequence>
<proteinExistence type="predicted"/>
<name>Q6MW80_ORYSJ</name>
<dbReference type="EMBL" id="BX842607">
    <property type="protein sequence ID" value="CAE76058.1"/>
    <property type="molecule type" value="Genomic_DNA"/>
</dbReference>